<gene>
    <name evidence="11" type="ORF">D0T90_04705</name>
</gene>
<keyword evidence="12" id="KW-1185">Reference proteome</keyword>
<comment type="subcellular location">
    <subcellularLocation>
        <location evidence="1">Membrane</location>
        <topology evidence="1">Multi-pass membrane protein</topology>
    </subcellularLocation>
</comment>
<dbReference type="InterPro" id="IPR014743">
    <property type="entry name" value="Cl-channel_core"/>
</dbReference>
<dbReference type="AlphaFoldDB" id="A0A5P3MTB8"/>
<protein>
    <submittedName>
        <fullName evidence="11">Chloride channel protein</fullName>
    </submittedName>
</protein>
<feature type="transmembrane region" description="Helical" evidence="10">
    <location>
        <begin position="55"/>
        <end position="72"/>
    </location>
</feature>
<feature type="transmembrane region" description="Helical" evidence="10">
    <location>
        <begin position="379"/>
        <end position="396"/>
    </location>
</feature>
<evidence type="ECO:0000256" key="1">
    <source>
        <dbReference type="ARBA" id="ARBA00004141"/>
    </source>
</evidence>
<dbReference type="OrthoDB" id="3261015at2"/>
<feature type="transmembrane region" description="Helical" evidence="10">
    <location>
        <begin position="252"/>
        <end position="270"/>
    </location>
</feature>
<keyword evidence="4 10" id="KW-1133">Transmembrane helix</keyword>
<dbReference type="GO" id="GO:0034707">
    <property type="term" value="C:chloride channel complex"/>
    <property type="evidence" value="ECO:0007669"/>
    <property type="project" value="UniProtKB-KW"/>
</dbReference>
<evidence type="ECO:0000256" key="9">
    <source>
        <dbReference type="ARBA" id="ARBA00023303"/>
    </source>
</evidence>
<dbReference type="PANTHER" id="PTHR43427">
    <property type="entry name" value="CHLORIDE CHANNEL PROTEIN CLC-E"/>
    <property type="match status" value="1"/>
</dbReference>
<evidence type="ECO:0000256" key="5">
    <source>
        <dbReference type="ARBA" id="ARBA00023065"/>
    </source>
</evidence>
<reference evidence="11 12" key="1">
    <citation type="submission" date="2018-08" db="EMBL/GenBank/DDBJ databases">
        <title>Neisseria animalis ATCC 49930 complete genome.</title>
        <authorList>
            <person name="Veseli I.A."/>
            <person name="Mascarenhas dos Santos A.C."/>
            <person name="Buttler R."/>
            <person name="Pombert J.-F."/>
        </authorList>
    </citation>
    <scope>NUCLEOTIDE SEQUENCE [LARGE SCALE GENOMIC DNA]</scope>
    <source>
        <strain evidence="11 12">ATCC 49930</strain>
    </source>
</reference>
<dbReference type="RefSeq" id="WP_123795726.1">
    <property type="nucleotide sequence ID" value="NZ_CP031699.1"/>
</dbReference>
<dbReference type="PRINTS" id="PR00762">
    <property type="entry name" value="CLCHANNEL"/>
</dbReference>
<feature type="transmembrane region" description="Helical" evidence="10">
    <location>
        <begin position="145"/>
        <end position="170"/>
    </location>
</feature>
<evidence type="ECO:0000256" key="3">
    <source>
        <dbReference type="ARBA" id="ARBA00022692"/>
    </source>
</evidence>
<evidence type="ECO:0000256" key="7">
    <source>
        <dbReference type="ARBA" id="ARBA00023173"/>
    </source>
</evidence>
<keyword evidence="6 10" id="KW-0472">Membrane</keyword>
<sequence length="401" mass="41857">MRWKFWVSLTAAGIAAGFIGFGLTELMHAIQHSAFGYSSGSFREGVGQAEPLRRWWVLLACGIVAGGGWWALHRFGKPLVSIKQSLSQPQQGVPVLTTAVHSLLQIITVGMGSPLGREVAPREMSAAAATAWLRRIRLNDDEARILLAAASAAGLAAVYNTPLSAILFALETMIVALTAANIAAVALTVLTAVAVSRILLGDLVQYPLPVLEIPHSVLPFSVAAGLGAVALSWLFQCSIAMLPPLKRGSGQMVLFSVAAFALIGGISMYFPEVLGNGKAGNQLEFAGLVTGEDSLWLLAAKFAAVWLALAAGAYGGLITPSMMMGSTFTAAWLPLWNAYLPEVPVSTAAVVGAAAMLAVMQRMPLTAAVLVLELTRQPAALLLPLLLAVGTGLLAGKKTAP</sequence>
<dbReference type="Gene3D" id="1.10.3080.10">
    <property type="entry name" value="Clc chloride channel"/>
    <property type="match status" value="1"/>
</dbReference>
<evidence type="ECO:0000313" key="12">
    <source>
        <dbReference type="Proteomes" id="UP000325536"/>
    </source>
</evidence>
<dbReference type="SUPFAM" id="SSF81340">
    <property type="entry name" value="Clc chloride channel"/>
    <property type="match status" value="1"/>
</dbReference>
<organism evidence="11 12">
    <name type="scientific">Neisseria animalis</name>
    <dbReference type="NCBI Taxonomy" id="492"/>
    <lineage>
        <taxon>Bacteria</taxon>
        <taxon>Pseudomonadati</taxon>
        <taxon>Pseudomonadota</taxon>
        <taxon>Betaproteobacteria</taxon>
        <taxon>Neisseriales</taxon>
        <taxon>Neisseriaceae</taxon>
        <taxon>Neisseria</taxon>
    </lineage>
</organism>
<keyword evidence="5" id="KW-0406">Ion transport</keyword>
<dbReference type="InterPro" id="IPR001807">
    <property type="entry name" value="ClC"/>
</dbReference>
<dbReference type="EMBL" id="CP031699">
    <property type="protein sequence ID" value="QEY23889.1"/>
    <property type="molecule type" value="Genomic_DNA"/>
</dbReference>
<dbReference type="InterPro" id="IPR050368">
    <property type="entry name" value="ClC-type_chloride_channel"/>
</dbReference>
<feature type="transmembrane region" description="Helical" evidence="10">
    <location>
        <begin position="295"/>
        <end position="317"/>
    </location>
</feature>
<feature type="transmembrane region" description="Helical" evidence="10">
    <location>
        <begin position="182"/>
        <end position="200"/>
    </location>
</feature>
<keyword evidence="9" id="KW-0407">Ion channel</keyword>
<evidence type="ECO:0000256" key="2">
    <source>
        <dbReference type="ARBA" id="ARBA00022448"/>
    </source>
</evidence>
<keyword evidence="2" id="KW-0813">Transport</keyword>
<accession>A0A5P3MTB8</accession>
<evidence type="ECO:0000256" key="10">
    <source>
        <dbReference type="SAM" id="Phobius"/>
    </source>
</evidence>
<evidence type="ECO:0000256" key="4">
    <source>
        <dbReference type="ARBA" id="ARBA00022989"/>
    </source>
</evidence>
<dbReference type="GO" id="GO:0005254">
    <property type="term" value="F:chloride channel activity"/>
    <property type="evidence" value="ECO:0007669"/>
    <property type="project" value="UniProtKB-KW"/>
</dbReference>
<dbReference type="Proteomes" id="UP000325536">
    <property type="component" value="Chromosome"/>
</dbReference>
<evidence type="ECO:0000256" key="8">
    <source>
        <dbReference type="ARBA" id="ARBA00023214"/>
    </source>
</evidence>
<feature type="transmembrane region" description="Helical" evidence="10">
    <location>
        <begin position="93"/>
        <end position="115"/>
    </location>
</feature>
<feature type="transmembrane region" description="Helical" evidence="10">
    <location>
        <begin position="220"/>
        <end position="240"/>
    </location>
</feature>
<keyword evidence="8" id="KW-0868">Chloride</keyword>
<dbReference type="Pfam" id="PF00654">
    <property type="entry name" value="Voltage_CLC"/>
    <property type="match status" value="1"/>
</dbReference>
<feature type="transmembrane region" description="Helical" evidence="10">
    <location>
        <begin position="338"/>
        <end position="359"/>
    </location>
</feature>
<name>A0A5P3MTB8_NEIAN</name>
<evidence type="ECO:0000256" key="6">
    <source>
        <dbReference type="ARBA" id="ARBA00023136"/>
    </source>
</evidence>
<evidence type="ECO:0000313" key="11">
    <source>
        <dbReference type="EMBL" id="QEY23889.1"/>
    </source>
</evidence>
<keyword evidence="3 10" id="KW-0812">Transmembrane</keyword>
<proteinExistence type="predicted"/>
<keyword evidence="7" id="KW-0869">Chloride channel</keyword>
<dbReference type="PANTHER" id="PTHR43427:SF6">
    <property type="entry name" value="CHLORIDE CHANNEL PROTEIN CLC-E"/>
    <property type="match status" value="1"/>
</dbReference>
<dbReference type="KEGG" id="naq:D0T90_04705"/>